<dbReference type="OrthoDB" id="1470350at2759"/>
<evidence type="ECO:0000256" key="4">
    <source>
        <dbReference type="ARBA" id="ARBA00023004"/>
    </source>
</evidence>
<comment type="caution">
    <text evidence="6">The sequence shown here is derived from an EMBL/GenBank/DDBJ whole genome shotgun (WGS) entry which is preliminary data.</text>
</comment>
<feature type="binding site" description="axial binding residue" evidence="5">
    <location>
        <position position="436"/>
    </location>
    <ligand>
        <name>heme</name>
        <dbReference type="ChEBI" id="CHEBI:30413"/>
    </ligand>
    <ligandPart>
        <name>Fe</name>
        <dbReference type="ChEBI" id="CHEBI:18248"/>
    </ligandPart>
</feature>
<comment type="similarity">
    <text evidence="1">Belongs to the cytochrome P450 family.</text>
</comment>
<dbReference type="GO" id="GO:0016705">
    <property type="term" value="F:oxidoreductase activity, acting on paired donors, with incorporation or reduction of molecular oxygen"/>
    <property type="evidence" value="ECO:0007669"/>
    <property type="project" value="InterPro"/>
</dbReference>
<proteinExistence type="inferred from homology"/>
<keyword evidence="7" id="KW-1185">Reference proteome</keyword>
<reference evidence="6" key="1">
    <citation type="journal article" date="2020" name="Fungal Divers.">
        <title>Resolving the Mortierellaceae phylogeny through synthesis of multi-gene phylogenetics and phylogenomics.</title>
        <authorList>
            <person name="Vandepol N."/>
            <person name="Liber J."/>
            <person name="Desiro A."/>
            <person name="Na H."/>
            <person name="Kennedy M."/>
            <person name="Barry K."/>
            <person name="Grigoriev I.V."/>
            <person name="Miller A.N."/>
            <person name="O'Donnell K."/>
            <person name="Stajich J.E."/>
            <person name="Bonito G."/>
        </authorList>
    </citation>
    <scope>NUCLEOTIDE SEQUENCE</scope>
    <source>
        <strain evidence="6">BC1065</strain>
    </source>
</reference>
<dbReference type="Pfam" id="PF00067">
    <property type="entry name" value="p450"/>
    <property type="match status" value="1"/>
</dbReference>
<dbReference type="GO" id="GO:0005506">
    <property type="term" value="F:iron ion binding"/>
    <property type="evidence" value="ECO:0007669"/>
    <property type="project" value="InterPro"/>
</dbReference>
<sequence length="500" mass="57167">MAHAMVLVGLRSVILRHLRKMTRSRSLHEYMTLSSLVLLIGAIIKYPNRAILTRARPDLRDKSVVGLPLLGSLHVVVLNLEWILKTNFENYVKGPTIRWALGDLLGDGIFVSDGAQWRFHRKVTSNMFTTKIYRSLIEGPFMRTGMDLVRAIEYSRHAGETNVDLQDLFLRLTLDTFGMLMFGLDIQSLANEGQNEFADAFDYLSEMANNRIFNPAFVVTELLPWTLFRKRRAKAIVDKYAAMAVEDHRRESPEQKSQRHSDLLDHFMRYKTEEGKGLTDKELRDVFVNFMLAGRDGIAQALTWQFYQLMINPRVSQKLVDEIDTVLDGSKVPMTYEILLQGMPYLKAVTHETLRLHPPLNKNVKMAVQDDVLPCGTKVCAGDFIGFSPWIMGRSRAVWGDDAEVFRPERWIDDHGKFKTQNPFKFNTFSGGPRVCTGQTFATMQVLQTTCLLLQRYTFKMTPNHPPVAYKANISLPMRHPLQTIITPRHGVSPLVAHKK</sequence>
<keyword evidence="2 5" id="KW-0479">Metal-binding</keyword>
<dbReference type="GO" id="GO:0020037">
    <property type="term" value="F:heme binding"/>
    <property type="evidence" value="ECO:0007669"/>
    <property type="project" value="InterPro"/>
</dbReference>
<dbReference type="Gene3D" id="1.10.630.10">
    <property type="entry name" value="Cytochrome P450"/>
    <property type="match status" value="1"/>
</dbReference>
<dbReference type="SUPFAM" id="SSF48264">
    <property type="entry name" value="Cytochrome P450"/>
    <property type="match status" value="1"/>
</dbReference>
<evidence type="ECO:0000256" key="5">
    <source>
        <dbReference type="PIRSR" id="PIRSR602401-1"/>
    </source>
</evidence>
<dbReference type="InterPro" id="IPR036396">
    <property type="entry name" value="Cyt_P450_sf"/>
</dbReference>
<dbReference type="AlphaFoldDB" id="A0A9P6Q765"/>
<keyword evidence="3" id="KW-0560">Oxidoreductase</keyword>
<dbReference type="Proteomes" id="UP000807716">
    <property type="component" value="Unassembled WGS sequence"/>
</dbReference>
<evidence type="ECO:0000313" key="6">
    <source>
        <dbReference type="EMBL" id="KAG0261434.1"/>
    </source>
</evidence>
<dbReference type="PRINTS" id="PR00463">
    <property type="entry name" value="EP450I"/>
</dbReference>
<evidence type="ECO:0000256" key="2">
    <source>
        <dbReference type="ARBA" id="ARBA00022723"/>
    </source>
</evidence>
<evidence type="ECO:0000256" key="3">
    <source>
        <dbReference type="ARBA" id="ARBA00023002"/>
    </source>
</evidence>
<gene>
    <name evidence="6" type="ORF">DFQ27_002957</name>
</gene>
<accession>A0A9P6Q765</accession>
<dbReference type="InterPro" id="IPR001128">
    <property type="entry name" value="Cyt_P450"/>
</dbReference>
<evidence type="ECO:0000256" key="1">
    <source>
        <dbReference type="ARBA" id="ARBA00010617"/>
    </source>
</evidence>
<comment type="cofactor">
    <cofactor evidence="5">
        <name>heme</name>
        <dbReference type="ChEBI" id="CHEBI:30413"/>
    </cofactor>
</comment>
<dbReference type="InterPro" id="IPR002401">
    <property type="entry name" value="Cyt_P450_E_grp-I"/>
</dbReference>
<protein>
    <recommendedName>
        <fullName evidence="8">Cytochrome P450</fullName>
    </recommendedName>
</protein>
<evidence type="ECO:0008006" key="8">
    <source>
        <dbReference type="Google" id="ProtNLM"/>
    </source>
</evidence>
<keyword evidence="5" id="KW-0349">Heme</keyword>
<evidence type="ECO:0000313" key="7">
    <source>
        <dbReference type="Proteomes" id="UP000807716"/>
    </source>
</evidence>
<keyword evidence="4 5" id="KW-0408">Iron</keyword>
<dbReference type="EMBL" id="JAAAJB010000216">
    <property type="protein sequence ID" value="KAG0261434.1"/>
    <property type="molecule type" value="Genomic_DNA"/>
</dbReference>
<name>A0A9P6Q765_9FUNG</name>
<dbReference type="GO" id="GO:0004497">
    <property type="term" value="F:monooxygenase activity"/>
    <property type="evidence" value="ECO:0007669"/>
    <property type="project" value="InterPro"/>
</dbReference>
<dbReference type="PRINTS" id="PR00385">
    <property type="entry name" value="P450"/>
</dbReference>
<organism evidence="6 7">
    <name type="scientific">Actinomortierella ambigua</name>
    <dbReference type="NCBI Taxonomy" id="1343610"/>
    <lineage>
        <taxon>Eukaryota</taxon>
        <taxon>Fungi</taxon>
        <taxon>Fungi incertae sedis</taxon>
        <taxon>Mucoromycota</taxon>
        <taxon>Mortierellomycotina</taxon>
        <taxon>Mortierellomycetes</taxon>
        <taxon>Mortierellales</taxon>
        <taxon>Mortierellaceae</taxon>
        <taxon>Actinomortierella</taxon>
    </lineage>
</organism>
<dbReference type="PANTHER" id="PTHR24296">
    <property type="entry name" value="CYTOCHROME P450"/>
    <property type="match status" value="1"/>
</dbReference>